<sequence>MLIDLIRHGATEPPGLLLGRTDPPLSPTGWRQFEAQTEGRTWPRIVSSPLLRAREAAESLAAKRGLAAHIDSNWAELDFGAWDGQPVSGLREDPAIAAQLDAFYSDEDAAPPEGGESWSALRTRVANALDELLETAPESDDAAPSALVVTHGGPIRTALALTCNLPFAHLWTLRIAYGTRISLRFGRTEDETMWGELIEIVQP</sequence>
<dbReference type="Pfam" id="PF00300">
    <property type="entry name" value="His_Phos_1"/>
    <property type="match status" value="1"/>
</dbReference>
<organism evidence="1 2">
    <name type="scientific">Methyloligella solikamskensis</name>
    <dbReference type="NCBI Taxonomy" id="1177756"/>
    <lineage>
        <taxon>Bacteria</taxon>
        <taxon>Pseudomonadati</taxon>
        <taxon>Pseudomonadota</taxon>
        <taxon>Alphaproteobacteria</taxon>
        <taxon>Hyphomicrobiales</taxon>
        <taxon>Hyphomicrobiaceae</taxon>
        <taxon>Methyloligella</taxon>
    </lineage>
</organism>
<dbReference type="InterPro" id="IPR050275">
    <property type="entry name" value="PGM_Phosphatase"/>
</dbReference>
<dbReference type="PANTHER" id="PTHR48100">
    <property type="entry name" value="BROAD-SPECIFICITY PHOSPHATASE YOR283W-RELATED"/>
    <property type="match status" value="1"/>
</dbReference>
<proteinExistence type="predicted"/>
<accession>A0ABW3J9T7</accession>
<evidence type="ECO:0000313" key="2">
    <source>
        <dbReference type="Proteomes" id="UP001597102"/>
    </source>
</evidence>
<dbReference type="Proteomes" id="UP001597102">
    <property type="component" value="Unassembled WGS sequence"/>
</dbReference>
<dbReference type="InterPro" id="IPR029033">
    <property type="entry name" value="His_PPase_superfam"/>
</dbReference>
<dbReference type="PANTHER" id="PTHR48100:SF1">
    <property type="entry name" value="HISTIDINE PHOSPHATASE FAMILY PROTEIN-RELATED"/>
    <property type="match status" value="1"/>
</dbReference>
<comment type="caution">
    <text evidence="1">The sequence shown here is derived from an EMBL/GenBank/DDBJ whole genome shotgun (WGS) entry which is preliminary data.</text>
</comment>
<dbReference type="InterPro" id="IPR013078">
    <property type="entry name" value="His_Pase_superF_clade-1"/>
</dbReference>
<name>A0ABW3J9T7_9HYPH</name>
<dbReference type="Gene3D" id="3.40.50.1240">
    <property type="entry name" value="Phosphoglycerate mutase-like"/>
    <property type="match status" value="1"/>
</dbReference>
<dbReference type="EMBL" id="JBHTJO010000001">
    <property type="protein sequence ID" value="MFD0987046.1"/>
    <property type="molecule type" value="Genomic_DNA"/>
</dbReference>
<protein>
    <submittedName>
        <fullName evidence="1">Histidine phosphatase family protein</fullName>
    </submittedName>
</protein>
<dbReference type="CDD" id="cd07067">
    <property type="entry name" value="HP_PGM_like"/>
    <property type="match status" value="1"/>
</dbReference>
<gene>
    <name evidence="1" type="ORF">ACFQ2F_08025</name>
</gene>
<dbReference type="RefSeq" id="WP_379088311.1">
    <property type="nucleotide sequence ID" value="NZ_JBHTJO010000001.1"/>
</dbReference>
<dbReference type="SMART" id="SM00855">
    <property type="entry name" value="PGAM"/>
    <property type="match status" value="1"/>
</dbReference>
<dbReference type="SUPFAM" id="SSF53254">
    <property type="entry name" value="Phosphoglycerate mutase-like"/>
    <property type="match status" value="1"/>
</dbReference>
<keyword evidence="2" id="KW-1185">Reference proteome</keyword>
<evidence type="ECO:0000313" key="1">
    <source>
        <dbReference type="EMBL" id="MFD0987046.1"/>
    </source>
</evidence>
<reference evidence="2" key="1">
    <citation type="journal article" date="2019" name="Int. J. Syst. Evol. Microbiol.">
        <title>The Global Catalogue of Microorganisms (GCM) 10K type strain sequencing project: providing services to taxonomists for standard genome sequencing and annotation.</title>
        <authorList>
            <consortium name="The Broad Institute Genomics Platform"/>
            <consortium name="The Broad Institute Genome Sequencing Center for Infectious Disease"/>
            <person name="Wu L."/>
            <person name="Ma J."/>
        </authorList>
    </citation>
    <scope>NUCLEOTIDE SEQUENCE [LARGE SCALE GENOMIC DNA]</scope>
    <source>
        <strain evidence="2">CCUG 61697</strain>
    </source>
</reference>